<dbReference type="Proteomes" id="UP000020529">
    <property type="component" value="Unassembled WGS sequence"/>
</dbReference>
<accession>A0A015SXP5</accession>
<gene>
    <name evidence="1" type="ORF">M124_1152</name>
</gene>
<reference evidence="1 2" key="1">
    <citation type="submission" date="2014-02" db="EMBL/GenBank/DDBJ databases">
        <authorList>
            <person name="Sears C."/>
            <person name="Carroll K."/>
            <person name="Sack B.R."/>
            <person name="Qadri F."/>
            <person name="Myers L.L."/>
            <person name="Chung G.-T."/>
            <person name="Escheverria P."/>
            <person name="Fraser C.M."/>
            <person name="Sadzewicz L."/>
            <person name="Shefchek K.A."/>
            <person name="Tallon L."/>
            <person name="Das S.P."/>
            <person name="Daugherty S."/>
            <person name="Mongodin E.F."/>
        </authorList>
    </citation>
    <scope>NUCLEOTIDE SEQUENCE [LARGE SCALE GENOMIC DNA]</scope>
    <source>
        <strain evidence="2">3988T(B)14</strain>
    </source>
</reference>
<evidence type="ECO:0000313" key="2">
    <source>
        <dbReference type="Proteomes" id="UP000020529"/>
    </source>
</evidence>
<comment type="caution">
    <text evidence="1">The sequence shown here is derived from an EMBL/GenBank/DDBJ whole genome shotgun (WGS) entry which is preliminary data.</text>
</comment>
<dbReference type="PATRIC" id="fig|1339315.3.peg.1942"/>
<evidence type="ECO:0000313" key="1">
    <source>
        <dbReference type="EMBL" id="EXY75017.1"/>
    </source>
</evidence>
<protein>
    <submittedName>
        <fullName evidence="1">Uncharacterized protein</fullName>
    </submittedName>
</protein>
<dbReference type="EMBL" id="JGCY01000251">
    <property type="protein sequence ID" value="EXY75017.1"/>
    <property type="molecule type" value="Genomic_DNA"/>
</dbReference>
<dbReference type="AlphaFoldDB" id="A0A015SXP5"/>
<organism evidence="1 2">
    <name type="scientific">Bacteroides fragilis str. 3988T(B)14</name>
    <dbReference type="NCBI Taxonomy" id="1339315"/>
    <lineage>
        <taxon>Bacteria</taxon>
        <taxon>Pseudomonadati</taxon>
        <taxon>Bacteroidota</taxon>
        <taxon>Bacteroidia</taxon>
        <taxon>Bacteroidales</taxon>
        <taxon>Bacteroidaceae</taxon>
        <taxon>Bacteroides</taxon>
    </lineage>
</organism>
<name>A0A015SXP5_BACFG</name>
<sequence>MFRLLIKALYFIPVPYIYGSKVKWIQPVIYGKVRAKRKKQYPLKQKPT</sequence>
<proteinExistence type="predicted"/>